<dbReference type="InterPro" id="IPR027486">
    <property type="entry name" value="Ribosomal_uS10_dom"/>
</dbReference>
<sequence>NRERSQSKMSAAVMKPTDKQFGQFNGEQQQAPLHKIRITLSSKNLKSIERVCADLIQSAKQKDLKVTGPVRMPVKTLRITTRKSPCGEGSKTWDRYEMRIYKRVIDLYSSSDVVKQITSINIDAGVEVEVTISDI</sequence>
<dbReference type="NCBIfam" id="TIGR01046">
    <property type="entry name" value="uS10_euk_arch"/>
    <property type="match status" value="1"/>
</dbReference>
<comment type="caution">
    <text evidence="5">The sequence shown here is derived from an EMBL/GenBank/DDBJ whole genome shotgun (WGS) entry which is preliminary data.</text>
</comment>
<dbReference type="GO" id="GO:0003735">
    <property type="term" value="F:structural constituent of ribosome"/>
    <property type="evidence" value="ECO:0007669"/>
    <property type="project" value="InterPro"/>
</dbReference>
<protein>
    <submittedName>
        <fullName evidence="5">Putative 40S ribosomal protein S20</fullName>
    </submittedName>
</protein>
<dbReference type="GO" id="GO:0015935">
    <property type="term" value="C:small ribosomal subunit"/>
    <property type="evidence" value="ECO:0007669"/>
    <property type="project" value="InterPro"/>
</dbReference>
<evidence type="ECO:0000313" key="5">
    <source>
        <dbReference type="EMBL" id="EAK90652.1"/>
    </source>
</evidence>
<evidence type="ECO:0000256" key="1">
    <source>
        <dbReference type="ARBA" id="ARBA00007102"/>
    </source>
</evidence>
<dbReference type="Pfam" id="PF00338">
    <property type="entry name" value="Ribosomal_S10"/>
    <property type="match status" value="1"/>
</dbReference>
<dbReference type="PRINTS" id="PR00971">
    <property type="entry name" value="RIBOSOMALS10"/>
</dbReference>
<dbReference type="Proteomes" id="UP000006726">
    <property type="component" value="Chromosome 7"/>
</dbReference>
<dbReference type="InterPro" id="IPR001848">
    <property type="entry name" value="Ribosomal_uS10"/>
</dbReference>
<dbReference type="InterPro" id="IPR036838">
    <property type="entry name" value="Ribosomal_uS10_dom_sf"/>
</dbReference>
<dbReference type="RefSeq" id="XP_628649.1">
    <property type="nucleotide sequence ID" value="XM_628647.1"/>
</dbReference>
<name>Q5CXT1_CRYPI</name>
<evidence type="ECO:0000256" key="2">
    <source>
        <dbReference type="ARBA" id="ARBA00022980"/>
    </source>
</evidence>
<dbReference type="FunFam" id="3.30.70.600:FF:000002">
    <property type="entry name" value="40S ribosomal protein S20"/>
    <property type="match status" value="1"/>
</dbReference>
<gene>
    <name evidence="5" type="ORF">cgd7_5060</name>
</gene>
<dbReference type="HAMAP" id="MF_00508">
    <property type="entry name" value="Ribosomal_uS10"/>
    <property type="match status" value="1"/>
</dbReference>
<feature type="non-terminal residue" evidence="5">
    <location>
        <position position="1"/>
    </location>
</feature>
<evidence type="ECO:0000256" key="3">
    <source>
        <dbReference type="ARBA" id="ARBA00023274"/>
    </source>
</evidence>
<feature type="domain" description="Small ribosomal subunit protein uS10" evidence="4">
    <location>
        <begin position="37"/>
        <end position="131"/>
    </location>
</feature>
<dbReference type="InterPro" id="IPR005729">
    <property type="entry name" value="Ribosomal_uS10_euk/arc"/>
</dbReference>
<reference evidence="5 6" key="1">
    <citation type="journal article" date="2004" name="Science">
        <title>Complete genome sequence of the apicomplexan, Cryptosporidium parvum.</title>
        <authorList>
            <person name="Abrahamsen M.S."/>
            <person name="Templeton T.J."/>
            <person name="Enomoto S."/>
            <person name="Abrahante J.E."/>
            <person name="Zhu G."/>
            <person name="Lancto C.A."/>
            <person name="Deng M."/>
            <person name="Liu C."/>
            <person name="Widmer G."/>
            <person name="Tzipori S."/>
            <person name="Buck G.A."/>
            <person name="Xu P."/>
            <person name="Bankier A.T."/>
            <person name="Dear P.H."/>
            <person name="Konfortov B.A."/>
            <person name="Spriggs H.F."/>
            <person name="Iyer L."/>
            <person name="Anantharaman V."/>
            <person name="Aravind L."/>
            <person name="Kapur V."/>
        </authorList>
    </citation>
    <scope>NUCLEOTIDE SEQUENCE [LARGE SCALE GENOMIC DNA]</scope>
    <source>
        <strain evidence="6">Iowa II</strain>
    </source>
</reference>
<dbReference type="SUPFAM" id="SSF54999">
    <property type="entry name" value="Ribosomal protein S10"/>
    <property type="match status" value="1"/>
</dbReference>
<keyword evidence="2 5" id="KW-0689">Ribosomal protein</keyword>
<proteinExistence type="inferred from homology"/>
<dbReference type="InParanoid" id="Q5CXT1"/>
<keyword evidence="3" id="KW-0687">Ribonucleoprotein</keyword>
<evidence type="ECO:0000259" key="4">
    <source>
        <dbReference type="SMART" id="SM01403"/>
    </source>
</evidence>
<dbReference type="STRING" id="353152.Q5CXT1"/>
<organism evidence="5 6">
    <name type="scientific">Cryptosporidium parvum (strain Iowa II)</name>
    <dbReference type="NCBI Taxonomy" id="353152"/>
    <lineage>
        <taxon>Eukaryota</taxon>
        <taxon>Sar</taxon>
        <taxon>Alveolata</taxon>
        <taxon>Apicomplexa</taxon>
        <taxon>Conoidasida</taxon>
        <taxon>Coccidia</taxon>
        <taxon>Eucoccidiorida</taxon>
        <taxon>Eimeriorina</taxon>
        <taxon>Cryptosporidiidae</taxon>
        <taxon>Cryptosporidium</taxon>
    </lineage>
</organism>
<dbReference type="AlphaFoldDB" id="Q5CXT1"/>
<dbReference type="GeneID" id="3371955"/>
<dbReference type="GO" id="GO:0006412">
    <property type="term" value="P:translation"/>
    <property type="evidence" value="ECO:0007669"/>
    <property type="project" value="InterPro"/>
</dbReference>
<dbReference type="SMART" id="SM01403">
    <property type="entry name" value="Ribosomal_S10"/>
    <property type="match status" value="1"/>
</dbReference>
<dbReference type="FunCoup" id="Q5CXT1">
    <property type="interactions" value="301"/>
</dbReference>
<comment type="similarity">
    <text evidence="1">Belongs to the universal ribosomal protein uS10 family.</text>
</comment>
<dbReference type="KEGG" id="cpv:cgd7_5060"/>
<dbReference type="PANTHER" id="PTHR11700">
    <property type="entry name" value="30S RIBOSOMAL PROTEIN S10 FAMILY MEMBER"/>
    <property type="match status" value="1"/>
</dbReference>
<dbReference type="Gene3D" id="3.30.70.600">
    <property type="entry name" value="Ribosomal protein S10 domain"/>
    <property type="match status" value="1"/>
</dbReference>
<dbReference type="EMBL" id="AAEE01000001">
    <property type="protein sequence ID" value="EAK90652.1"/>
    <property type="molecule type" value="Genomic_DNA"/>
</dbReference>
<evidence type="ECO:0000313" key="6">
    <source>
        <dbReference type="Proteomes" id="UP000006726"/>
    </source>
</evidence>
<dbReference type="OMA" id="IHKRVIH"/>
<accession>Q5CXT1</accession>
<keyword evidence="6" id="KW-1185">Reference proteome</keyword>
<dbReference type="OrthoDB" id="10248551at2759"/>